<evidence type="ECO:0000256" key="1">
    <source>
        <dbReference type="SAM" id="SignalP"/>
    </source>
</evidence>
<dbReference type="InterPro" id="IPR053161">
    <property type="entry name" value="Ulvan_degrading_GH"/>
</dbReference>
<evidence type="ECO:0000313" key="3">
    <source>
        <dbReference type="Proteomes" id="UP000029964"/>
    </source>
</evidence>
<gene>
    <name evidence="2" type="ORF">ACRE_030140</name>
</gene>
<sequence>MVVPSPARVLGSLALSALVAFSHADAILPGFESPDNEFKPRFRYWLPDASVPIDQIVQDIKSMSQVGAGGFQLNPFYNFGLGDPRFPPVSEWDEYGFGTDAFKKVFAAALDAAEENSLAFEFSLGASQGQGVPAKPMTPGLAVHLVYGETTVKGGEAFSGELPEPDLNFNFDKSSVADVMSPLEPFGPSKLISVVAAGIKSSSPEDELGYSQVVVDESTLVDLTDRVIDGTLDWAAPSDHDEYVLFAVYERFTNQRSCVAPLGAQDVLANGSWITDHFSSEGAELVIDLWENTILDDNMKQKLKSVGTHTWEDSMEILSGVFWSPGLLDRWESRAGYSPLKYLPFLFQQSNSYRAEFPPYNKTFLLGNSSEENTYLQDYRETLSEGYAEYLLAYETWAQSLGLEHSTEVSYHLPLDMSSHVPLVSRPELESLVFPEIDHMRQFTGPAHLSGRNVVSSEIGAVDTGAYTLSLQGLTKIFKDEFAAGVNMMVLHGMPYTGEYLSTWPGYTPAAYVADTMVTPRTPSWNYLNDTLMYAARNQLVLQTGTPKRDIAFYLYKSPWHATTGFNLTDLERLGYSYDYLGPQNLASDDAFVEEKILSPQGPSYRALVFNQQTFISPEAYDKVIQFADQSLPIVVIGALPNTTIGATGQDAVSQKFDILSKHPNVHFVAEAEDLSRTLMRICGLPRVYIQAPPFWGALHSFWRSTGDNMDYVYLYNQGPTENFTLALFTGGGKVPYKLDAWTGKQTTLVYGPIGNGRGLSLSLRLAEQQTAIIALRPTPPGGDGLHAVWHTANVETVESVATGCGQKLIASVRDLEPAFVKLSDGTEFKIECPKKEKNSLPSIDLGPWDLTLQSWEPSPDNSDSRSIIRTIELGTQDELRPWSDIPGMQNVSGVGIYKTSFVLPEALDSVSNGRTAVLVHFGRVLDGLRAWVNGHVLPPLDISNPEADITEFLVPGENHIRVEASSTLFNAVKARVEQLESVGIGPLLPFLYTEVPYQPYGLVGPVMTRVLRKVVLE</sequence>
<dbReference type="Gene3D" id="2.60.120.260">
    <property type="entry name" value="Galactose-binding domain-like"/>
    <property type="match status" value="1"/>
</dbReference>
<keyword evidence="3" id="KW-1185">Reference proteome</keyword>
<dbReference type="InterPro" id="IPR008979">
    <property type="entry name" value="Galactose-bd-like_sf"/>
</dbReference>
<dbReference type="EMBL" id="JPKY01000022">
    <property type="protein sequence ID" value="KFH46147.1"/>
    <property type="molecule type" value="Genomic_DNA"/>
</dbReference>
<dbReference type="PANTHER" id="PTHR36848:SF2">
    <property type="entry name" value="SECRETED PROTEIN"/>
    <property type="match status" value="1"/>
</dbReference>
<dbReference type="PANTHER" id="PTHR36848">
    <property type="entry name" value="DNA-BINDING PROTEIN (PUTATIVE SECRETED PROTEIN)-RELATED"/>
    <property type="match status" value="1"/>
</dbReference>
<reference evidence="3" key="1">
    <citation type="journal article" date="2014" name="Genome Announc.">
        <title>Genome sequence and annotation of Acremonium chrysogenum, producer of the beta-lactam antibiotic cephalosporin C.</title>
        <authorList>
            <person name="Terfehr D."/>
            <person name="Dahlmann T.A."/>
            <person name="Specht T."/>
            <person name="Zadra I."/>
            <person name="Kuernsteiner H."/>
            <person name="Kueck U."/>
        </authorList>
    </citation>
    <scope>NUCLEOTIDE SEQUENCE [LARGE SCALE GENOMIC DNA]</scope>
    <source>
        <strain evidence="3">ATCC 11550 / CBS 779.69 / DSM 880 / IAM 14645 / JCM 23072 / IMI 49137</strain>
    </source>
</reference>
<feature type="chain" id="PRO_5001815501" description="Secreted protein" evidence="1">
    <location>
        <begin position="25"/>
        <end position="1018"/>
    </location>
</feature>
<dbReference type="HOGENOM" id="CLU_003772_0_0_1"/>
<comment type="caution">
    <text evidence="2">The sequence shown here is derived from an EMBL/GenBank/DDBJ whole genome shotgun (WGS) entry which is preliminary data.</text>
</comment>
<evidence type="ECO:0008006" key="4">
    <source>
        <dbReference type="Google" id="ProtNLM"/>
    </source>
</evidence>
<dbReference type="Proteomes" id="UP000029964">
    <property type="component" value="Unassembled WGS sequence"/>
</dbReference>
<evidence type="ECO:0000313" key="2">
    <source>
        <dbReference type="EMBL" id="KFH46147.1"/>
    </source>
</evidence>
<accession>A0A086T9W5</accession>
<protein>
    <recommendedName>
        <fullName evidence="4">Secreted protein</fullName>
    </recommendedName>
</protein>
<dbReference type="OrthoDB" id="2588159at2759"/>
<organism evidence="2 3">
    <name type="scientific">Hapsidospora chrysogenum (strain ATCC 11550 / CBS 779.69 / DSM 880 / IAM 14645 / JCM 23072 / IMI 49137)</name>
    <name type="common">Acremonium chrysogenum</name>
    <dbReference type="NCBI Taxonomy" id="857340"/>
    <lineage>
        <taxon>Eukaryota</taxon>
        <taxon>Fungi</taxon>
        <taxon>Dikarya</taxon>
        <taxon>Ascomycota</taxon>
        <taxon>Pezizomycotina</taxon>
        <taxon>Sordariomycetes</taxon>
        <taxon>Hypocreomycetidae</taxon>
        <taxon>Hypocreales</taxon>
        <taxon>Bionectriaceae</taxon>
        <taxon>Hapsidospora</taxon>
    </lineage>
</organism>
<dbReference type="AlphaFoldDB" id="A0A086T9W5"/>
<keyword evidence="1" id="KW-0732">Signal</keyword>
<proteinExistence type="predicted"/>
<dbReference type="STRING" id="857340.A0A086T9W5"/>
<dbReference type="Pfam" id="PF17132">
    <property type="entry name" value="Glyco_hydro_106"/>
    <property type="match status" value="2"/>
</dbReference>
<name>A0A086T9W5_HAPC1</name>
<dbReference type="SUPFAM" id="SSF49785">
    <property type="entry name" value="Galactose-binding domain-like"/>
    <property type="match status" value="1"/>
</dbReference>
<feature type="signal peptide" evidence="1">
    <location>
        <begin position="1"/>
        <end position="24"/>
    </location>
</feature>